<dbReference type="PROSITE" id="PS00560">
    <property type="entry name" value="CARBOXYPEPT_SER_HIS"/>
    <property type="match status" value="1"/>
</dbReference>
<dbReference type="GO" id="GO:0006508">
    <property type="term" value="P:proteolysis"/>
    <property type="evidence" value="ECO:0007669"/>
    <property type="project" value="UniProtKB-KW"/>
</dbReference>
<evidence type="ECO:0000256" key="2">
    <source>
        <dbReference type="ARBA" id="ARBA00022645"/>
    </source>
</evidence>
<evidence type="ECO:0000256" key="4">
    <source>
        <dbReference type="ARBA" id="ARBA00022801"/>
    </source>
</evidence>
<gene>
    <name evidence="7" type="ORF">IMSHALPRED_006447</name>
</gene>
<evidence type="ECO:0000256" key="5">
    <source>
        <dbReference type="ARBA" id="ARBA00023180"/>
    </source>
</evidence>
<comment type="similarity">
    <text evidence="1">Belongs to the peptidase S10 family.</text>
</comment>
<dbReference type="PANTHER" id="PTHR11802:SF64">
    <property type="entry name" value="CARBOXYPEPTIDASE"/>
    <property type="match status" value="1"/>
</dbReference>
<name>A0A8H3FQF3_9LECA</name>
<sequence length="643" mass="69736">MSLAAVVFFWSLLAAGPAFSQFLSPPTGLTTYSHPAAYQVRFKEVPPGICEQRDDIKSISGYVDVSADEHMFFWFFEARNVDPTTAPLTTWINGGPGTSSMVGVFQEVGPCAIDADGNVVNNPYSWTNASNLLFIDQPVQTGFSYSTTTPGYINTQDGSVIVAQDGVCPSDQVTNGTCGTYSNPNDLDGVPVSTSAAASAFYATLQGFIRAFPEYAREGFHFATESYGGHYGPVFAEYIEAQNARKLAGTTSISLETVTVINGWMNPLIQYAAYYNFTVYPGNTYDYVPYNDSVAAALYSTVYGSGGCVDQLQNCLASQANAVCVAADNFCLNYVEDLYDMVTGRDEDDIRELEPDPYPPESYVSYLNSATVQAAIGAFVNYTEQSTAVAAAFNTTGDDGRLDGTTTDVLALVEQGVTHEFPISAATHELNKLTNDTGNWLGGEAVYDSIQVPGYSTPGYVDISTSDLIVHGQAKQSGVFTFARIYDSGHEVPYYQPLTALAIFERAINGYDIATGMSQIDREYVTVGPAQSTYREGNSTVKFALLESGVETIVNASTYDDVMQEKSAPARLLAELDDELTHIGLNATAHEAATHGDTGGLVDLVLELKEMEMVHITRRRRRRADASWYAKALEVVKSKVWRA</sequence>
<evidence type="ECO:0008006" key="9">
    <source>
        <dbReference type="Google" id="ProtNLM"/>
    </source>
</evidence>
<proteinExistence type="inferred from homology"/>
<evidence type="ECO:0000256" key="1">
    <source>
        <dbReference type="ARBA" id="ARBA00009431"/>
    </source>
</evidence>
<protein>
    <recommendedName>
        <fullName evidence="9">Carboxypeptidase</fullName>
    </recommendedName>
</protein>
<keyword evidence="5" id="KW-0325">Glycoprotein</keyword>
<dbReference type="PANTHER" id="PTHR11802">
    <property type="entry name" value="SERINE PROTEASE FAMILY S10 SERINE CARBOXYPEPTIDASE"/>
    <property type="match status" value="1"/>
</dbReference>
<dbReference type="SUPFAM" id="SSF53474">
    <property type="entry name" value="alpha/beta-Hydrolases"/>
    <property type="match status" value="1"/>
</dbReference>
<accession>A0A8H3FQF3</accession>
<keyword evidence="2" id="KW-0121">Carboxypeptidase</keyword>
<dbReference type="Pfam" id="PF00450">
    <property type="entry name" value="Peptidase_S10"/>
    <property type="match status" value="1"/>
</dbReference>
<dbReference type="PRINTS" id="PR00724">
    <property type="entry name" value="CRBOXYPTASEC"/>
</dbReference>
<dbReference type="OrthoDB" id="443318at2759"/>
<dbReference type="InterPro" id="IPR029058">
    <property type="entry name" value="AB_hydrolase_fold"/>
</dbReference>
<keyword evidence="3" id="KW-0645">Protease</keyword>
<evidence type="ECO:0000256" key="3">
    <source>
        <dbReference type="ARBA" id="ARBA00022670"/>
    </source>
</evidence>
<keyword evidence="4" id="KW-0378">Hydrolase</keyword>
<evidence type="ECO:0000313" key="8">
    <source>
        <dbReference type="Proteomes" id="UP000664534"/>
    </source>
</evidence>
<dbReference type="AlphaFoldDB" id="A0A8H3FQF3"/>
<dbReference type="GO" id="GO:0000324">
    <property type="term" value="C:fungal-type vacuole"/>
    <property type="evidence" value="ECO:0007669"/>
    <property type="project" value="TreeGrafter"/>
</dbReference>
<dbReference type="Gene3D" id="3.40.50.1820">
    <property type="entry name" value="alpha/beta hydrolase"/>
    <property type="match status" value="1"/>
</dbReference>
<dbReference type="EMBL" id="CAJPDT010000039">
    <property type="protein sequence ID" value="CAF9925341.1"/>
    <property type="molecule type" value="Genomic_DNA"/>
</dbReference>
<dbReference type="InterPro" id="IPR033124">
    <property type="entry name" value="Ser_caboxypep_his_AS"/>
</dbReference>
<dbReference type="Proteomes" id="UP000664534">
    <property type="component" value="Unassembled WGS sequence"/>
</dbReference>
<keyword evidence="8" id="KW-1185">Reference proteome</keyword>
<reference evidence="7" key="1">
    <citation type="submission" date="2021-03" db="EMBL/GenBank/DDBJ databases">
        <authorList>
            <person name="Tagirdzhanova G."/>
        </authorList>
    </citation>
    <scope>NUCLEOTIDE SEQUENCE</scope>
</reference>
<organism evidence="7 8">
    <name type="scientific">Imshaugia aleurites</name>
    <dbReference type="NCBI Taxonomy" id="172621"/>
    <lineage>
        <taxon>Eukaryota</taxon>
        <taxon>Fungi</taxon>
        <taxon>Dikarya</taxon>
        <taxon>Ascomycota</taxon>
        <taxon>Pezizomycotina</taxon>
        <taxon>Lecanoromycetes</taxon>
        <taxon>OSLEUM clade</taxon>
        <taxon>Lecanoromycetidae</taxon>
        <taxon>Lecanorales</taxon>
        <taxon>Lecanorineae</taxon>
        <taxon>Parmeliaceae</taxon>
        <taxon>Imshaugia</taxon>
    </lineage>
</organism>
<evidence type="ECO:0000313" key="7">
    <source>
        <dbReference type="EMBL" id="CAF9925341.1"/>
    </source>
</evidence>
<comment type="caution">
    <text evidence="7">The sequence shown here is derived from an EMBL/GenBank/DDBJ whole genome shotgun (WGS) entry which is preliminary data.</text>
</comment>
<dbReference type="InterPro" id="IPR001563">
    <property type="entry name" value="Peptidase_S10"/>
</dbReference>
<keyword evidence="6" id="KW-0732">Signal</keyword>
<evidence type="ECO:0000256" key="6">
    <source>
        <dbReference type="SAM" id="SignalP"/>
    </source>
</evidence>
<dbReference type="GO" id="GO:0004185">
    <property type="term" value="F:serine-type carboxypeptidase activity"/>
    <property type="evidence" value="ECO:0007669"/>
    <property type="project" value="InterPro"/>
</dbReference>
<feature type="signal peptide" evidence="6">
    <location>
        <begin position="1"/>
        <end position="20"/>
    </location>
</feature>
<feature type="chain" id="PRO_5034848826" description="Carboxypeptidase" evidence="6">
    <location>
        <begin position="21"/>
        <end position="643"/>
    </location>
</feature>